<dbReference type="InterPro" id="IPR002168">
    <property type="entry name" value="Lipase_GDXG_HIS_AS"/>
</dbReference>
<dbReference type="InterPro" id="IPR013094">
    <property type="entry name" value="AB_hydrolase_3"/>
</dbReference>
<dbReference type="Proteomes" id="UP000617041">
    <property type="component" value="Unassembled WGS sequence"/>
</dbReference>
<feature type="domain" description="Alpha/beta hydrolase fold-3" evidence="3">
    <location>
        <begin position="70"/>
        <end position="272"/>
    </location>
</feature>
<sequence length="306" mass="33074">MDRNDTSAIADGVRQLYAGWGKGVGIAEMRRQWEHFVAPKRVTIATEDVEANGVRCRWVRASGCDTRHAILFLHGGGYQIGSVDSHHNLMAALSAASGCAVLGVDYRLAPEHRFPAAVDDVLAAWQWLASQGFAPGQVAVCGDSAGGALGIALMTILRDKSLPLPACAVAMSPWADLEAHGDSFRSNAEHDPVTQREVLLVMARTYLGRSGDPRDPLASVVHANLSRLPPLLVQVGSNEVLLDDARQLAARAQEQGCAVTLSEWDGMFHVFQLFTGRLRQADAAITEAGAFLRTHLHPRDTDRISR</sequence>
<dbReference type="PROSITE" id="PS01173">
    <property type="entry name" value="LIPASE_GDXG_HIS"/>
    <property type="match status" value="1"/>
</dbReference>
<name>A0A934USG3_9BURK</name>
<dbReference type="PANTHER" id="PTHR48081:SF30">
    <property type="entry name" value="ACETYL-HYDROLASE LIPR-RELATED"/>
    <property type="match status" value="1"/>
</dbReference>
<comment type="similarity">
    <text evidence="1">Belongs to the 'GDXG' lipolytic enzyme family.</text>
</comment>
<evidence type="ECO:0000313" key="4">
    <source>
        <dbReference type="EMBL" id="MBK0393713.1"/>
    </source>
</evidence>
<keyword evidence="5" id="KW-1185">Reference proteome</keyword>
<accession>A0A934USG3</accession>
<proteinExistence type="inferred from homology"/>
<dbReference type="EMBL" id="JAEDAO010000001">
    <property type="protein sequence ID" value="MBK0393713.1"/>
    <property type="molecule type" value="Genomic_DNA"/>
</dbReference>
<reference evidence="4" key="1">
    <citation type="submission" date="2020-12" db="EMBL/GenBank/DDBJ databases">
        <title>Ramlibacter sp. nov., isolated from a freshwater alga, Cryptomonas.</title>
        <authorList>
            <person name="Kim H.M."/>
            <person name="Jeon C.O."/>
        </authorList>
    </citation>
    <scope>NUCLEOTIDE SEQUENCE</scope>
    <source>
        <strain evidence="4">CrO1</strain>
    </source>
</reference>
<gene>
    <name evidence="4" type="ORF">I8E28_14030</name>
</gene>
<dbReference type="SUPFAM" id="SSF53474">
    <property type="entry name" value="alpha/beta-Hydrolases"/>
    <property type="match status" value="1"/>
</dbReference>
<dbReference type="AlphaFoldDB" id="A0A934USG3"/>
<protein>
    <submittedName>
        <fullName evidence="4">Alpha/beta hydrolase</fullName>
    </submittedName>
</protein>
<evidence type="ECO:0000259" key="3">
    <source>
        <dbReference type="Pfam" id="PF07859"/>
    </source>
</evidence>
<comment type="caution">
    <text evidence="4">The sequence shown here is derived from an EMBL/GenBank/DDBJ whole genome shotgun (WGS) entry which is preliminary data.</text>
</comment>
<evidence type="ECO:0000313" key="5">
    <source>
        <dbReference type="Proteomes" id="UP000617041"/>
    </source>
</evidence>
<dbReference type="GO" id="GO:0004806">
    <property type="term" value="F:triacylglycerol lipase activity"/>
    <property type="evidence" value="ECO:0007669"/>
    <property type="project" value="TreeGrafter"/>
</dbReference>
<dbReference type="InterPro" id="IPR050300">
    <property type="entry name" value="GDXG_lipolytic_enzyme"/>
</dbReference>
<organism evidence="4 5">
    <name type="scientific">Ramlibacter algicola</name>
    <dbReference type="NCBI Taxonomy" id="2795217"/>
    <lineage>
        <taxon>Bacteria</taxon>
        <taxon>Pseudomonadati</taxon>
        <taxon>Pseudomonadota</taxon>
        <taxon>Betaproteobacteria</taxon>
        <taxon>Burkholderiales</taxon>
        <taxon>Comamonadaceae</taxon>
        <taxon>Ramlibacter</taxon>
    </lineage>
</organism>
<evidence type="ECO:0000256" key="1">
    <source>
        <dbReference type="ARBA" id="ARBA00010515"/>
    </source>
</evidence>
<evidence type="ECO:0000256" key="2">
    <source>
        <dbReference type="ARBA" id="ARBA00022801"/>
    </source>
</evidence>
<keyword evidence="2 4" id="KW-0378">Hydrolase</keyword>
<dbReference type="InterPro" id="IPR029058">
    <property type="entry name" value="AB_hydrolase_fold"/>
</dbReference>
<dbReference type="Gene3D" id="3.40.50.1820">
    <property type="entry name" value="alpha/beta hydrolase"/>
    <property type="match status" value="1"/>
</dbReference>
<dbReference type="PANTHER" id="PTHR48081">
    <property type="entry name" value="AB HYDROLASE SUPERFAMILY PROTEIN C4A8.06C"/>
    <property type="match status" value="1"/>
</dbReference>
<dbReference type="Pfam" id="PF07859">
    <property type="entry name" value="Abhydrolase_3"/>
    <property type="match status" value="1"/>
</dbReference>
<dbReference type="RefSeq" id="WP_200788667.1">
    <property type="nucleotide sequence ID" value="NZ_JAEDAO010000001.1"/>
</dbReference>